<accession>A0ABP7RNN8</accession>
<dbReference type="Proteomes" id="UP001500567">
    <property type="component" value="Unassembled WGS sequence"/>
</dbReference>
<name>A0ABP7RNN8_9BACT</name>
<sequence>MTSGNDYVLQVKGNQPKLRAAIQAQHQAAPAPARDYTQVQERRSGAICTWQVSSYACADPVLQTAWAGLARTVVVVKTVVRGAVSTRQTRYYITSLRTTPVAELAAGIRGHWGIENKLHRARDVQFKQDTNGIRHPLAAVNVALFNTLSLNYLLLHTPLPVSYTQVHFAQNFKQFLSPHP</sequence>
<proteinExistence type="predicted"/>
<gene>
    <name evidence="1" type="ORF">GCM10022408_08790</name>
</gene>
<keyword evidence="2" id="KW-1185">Reference proteome</keyword>
<dbReference type="RefSeq" id="WP_345071253.1">
    <property type="nucleotide sequence ID" value="NZ_BAABDJ010000006.1"/>
</dbReference>
<organism evidence="1 2">
    <name type="scientific">Hymenobacter fastidiosus</name>
    <dbReference type="NCBI Taxonomy" id="486264"/>
    <lineage>
        <taxon>Bacteria</taxon>
        <taxon>Pseudomonadati</taxon>
        <taxon>Bacteroidota</taxon>
        <taxon>Cytophagia</taxon>
        <taxon>Cytophagales</taxon>
        <taxon>Hymenobacteraceae</taxon>
        <taxon>Hymenobacter</taxon>
    </lineage>
</organism>
<dbReference type="PANTHER" id="PTHR30298">
    <property type="entry name" value="H REPEAT-ASSOCIATED PREDICTED TRANSPOSASE"/>
    <property type="match status" value="1"/>
</dbReference>
<dbReference type="EMBL" id="BAABDJ010000006">
    <property type="protein sequence ID" value="GAA4000017.1"/>
    <property type="molecule type" value="Genomic_DNA"/>
</dbReference>
<dbReference type="PANTHER" id="PTHR30298:SF0">
    <property type="entry name" value="PROTEIN YBFL-RELATED"/>
    <property type="match status" value="1"/>
</dbReference>
<evidence type="ECO:0000313" key="1">
    <source>
        <dbReference type="EMBL" id="GAA4000017.1"/>
    </source>
</evidence>
<dbReference type="NCBIfam" id="NF033564">
    <property type="entry name" value="transpos_ISAs1"/>
    <property type="match status" value="1"/>
</dbReference>
<reference evidence="2" key="1">
    <citation type="journal article" date="2019" name="Int. J. Syst. Evol. Microbiol.">
        <title>The Global Catalogue of Microorganisms (GCM) 10K type strain sequencing project: providing services to taxonomists for standard genome sequencing and annotation.</title>
        <authorList>
            <consortium name="The Broad Institute Genomics Platform"/>
            <consortium name="The Broad Institute Genome Sequencing Center for Infectious Disease"/>
            <person name="Wu L."/>
            <person name="Ma J."/>
        </authorList>
    </citation>
    <scope>NUCLEOTIDE SEQUENCE [LARGE SCALE GENOMIC DNA]</scope>
    <source>
        <strain evidence="2">JCM 17224</strain>
    </source>
</reference>
<dbReference type="InterPro" id="IPR051698">
    <property type="entry name" value="Transposase_11-like"/>
</dbReference>
<evidence type="ECO:0008006" key="3">
    <source>
        <dbReference type="Google" id="ProtNLM"/>
    </source>
</evidence>
<evidence type="ECO:0000313" key="2">
    <source>
        <dbReference type="Proteomes" id="UP001500567"/>
    </source>
</evidence>
<comment type="caution">
    <text evidence="1">The sequence shown here is derived from an EMBL/GenBank/DDBJ whole genome shotgun (WGS) entry which is preliminary data.</text>
</comment>
<dbReference type="InterPro" id="IPR047647">
    <property type="entry name" value="ISAs1_transpos"/>
</dbReference>
<protein>
    <recommendedName>
        <fullName evidence="3">ISAs1 family transposase</fullName>
    </recommendedName>
</protein>